<dbReference type="AlphaFoldDB" id="A0A3D8QC74"/>
<dbReference type="OrthoDB" id="184880at2759"/>
<evidence type="ECO:0000313" key="3">
    <source>
        <dbReference type="Proteomes" id="UP000256645"/>
    </source>
</evidence>
<proteinExistence type="predicted"/>
<dbReference type="Proteomes" id="UP000256645">
    <property type="component" value="Unassembled WGS sequence"/>
</dbReference>
<dbReference type="SUPFAM" id="SSF53335">
    <property type="entry name" value="S-adenosyl-L-methionine-dependent methyltransferases"/>
    <property type="match status" value="1"/>
</dbReference>
<dbReference type="EMBL" id="PDLM01000016">
    <property type="protein sequence ID" value="RDW59453.1"/>
    <property type="molecule type" value="Genomic_DNA"/>
</dbReference>
<dbReference type="Pfam" id="PF13489">
    <property type="entry name" value="Methyltransf_23"/>
    <property type="match status" value="1"/>
</dbReference>
<organism evidence="2 3">
    <name type="scientific">Coleophoma cylindrospora</name>
    <dbReference type="NCBI Taxonomy" id="1849047"/>
    <lineage>
        <taxon>Eukaryota</taxon>
        <taxon>Fungi</taxon>
        <taxon>Dikarya</taxon>
        <taxon>Ascomycota</taxon>
        <taxon>Pezizomycotina</taxon>
        <taxon>Leotiomycetes</taxon>
        <taxon>Helotiales</taxon>
        <taxon>Dermateaceae</taxon>
        <taxon>Coleophoma</taxon>
    </lineage>
</organism>
<dbReference type="InterPro" id="IPR029063">
    <property type="entry name" value="SAM-dependent_MTases_sf"/>
</dbReference>
<gene>
    <name evidence="2" type="ORF">BP6252_12540</name>
</gene>
<name>A0A3D8QC74_9HELO</name>
<dbReference type="STRING" id="1849047.A0A3D8QC74"/>
<evidence type="ECO:0008006" key="4">
    <source>
        <dbReference type="Google" id="ProtNLM"/>
    </source>
</evidence>
<dbReference type="GO" id="GO:0008168">
    <property type="term" value="F:methyltransferase activity"/>
    <property type="evidence" value="ECO:0007669"/>
    <property type="project" value="TreeGrafter"/>
</dbReference>
<comment type="caution">
    <text evidence="2">The sequence shown here is derived from an EMBL/GenBank/DDBJ whole genome shotgun (WGS) entry which is preliminary data.</text>
</comment>
<sequence length="355" mass="39823">MASTSSQPGPSPDHETPAEGERRNSAGRAVETTHQEPIEAGDDARSFSDFEDDAPSTGSTSISSSIRGHVFDNGRRYHKFRQGKYAMPNDEQEQDREDMKHAAVQRICDGKLIFAPIGDNPQNIVDLGTGTGIWAIEVGDQFPSATVTGLDLSPIQPAWVPPNVKFLVDDVEDEFLYPRDHFDLIHERHTLSHLKDVPQLIRRCYDHLKPGGWIEFQDHEITAYCDDGTMPPNFPVVTLFDFVQQGMAKFGFDCTSMLTVDDKLRQAGFTNITRTVYKIPSGPWPRDRKMKMIGYFWRTVLYEGLAGISAKTVGQGLGWAQDELEVYLAGVRKALMDPAVHSYWKLHIVTAQKPQ</sequence>
<reference evidence="2 3" key="1">
    <citation type="journal article" date="2018" name="IMA Fungus">
        <title>IMA Genome-F 9: Draft genome sequence of Annulohypoxylon stygium, Aspergillus mulundensis, Berkeleyomyces basicola (syn. Thielaviopsis basicola), Ceratocystis smalleyi, two Cercospora beticola strains, Coleophoma cylindrospora, Fusarium fracticaudum, Phialophora cf. hyalina, and Morchella septimelata.</title>
        <authorList>
            <person name="Wingfield B.D."/>
            <person name="Bills G.F."/>
            <person name="Dong Y."/>
            <person name="Huang W."/>
            <person name="Nel W.J."/>
            <person name="Swalarsk-Parry B.S."/>
            <person name="Vaghefi N."/>
            <person name="Wilken P.M."/>
            <person name="An Z."/>
            <person name="de Beer Z.W."/>
            <person name="De Vos L."/>
            <person name="Chen L."/>
            <person name="Duong T.A."/>
            <person name="Gao Y."/>
            <person name="Hammerbacher A."/>
            <person name="Kikkert J.R."/>
            <person name="Li Y."/>
            <person name="Li H."/>
            <person name="Li K."/>
            <person name="Li Q."/>
            <person name="Liu X."/>
            <person name="Ma X."/>
            <person name="Naidoo K."/>
            <person name="Pethybridge S.J."/>
            <person name="Sun J."/>
            <person name="Steenkamp E.T."/>
            <person name="van der Nest M.A."/>
            <person name="van Wyk S."/>
            <person name="Wingfield M.J."/>
            <person name="Xiong C."/>
            <person name="Yue Q."/>
            <person name="Zhang X."/>
        </authorList>
    </citation>
    <scope>NUCLEOTIDE SEQUENCE [LARGE SCALE GENOMIC DNA]</scope>
    <source>
        <strain evidence="2 3">BP6252</strain>
    </source>
</reference>
<accession>A0A3D8QC74</accession>
<feature type="compositionally biased region" description="Low complexity" evidence="1">
    <location>
        <begin position="56"/>
        <end position="66"/>
    </location>
</feature>
<feature type="compositionally biased region" description="Basic and acidic residues" evidence="1">
    <location>
        <begin position="12"/>
        <end position="24"/>
    </location>
</feature>
<dbReference type="CDD" id="cd02440">
    <property type="entry name" value="AdoMet_MTases"/>
    <property type="match status" value="1"/>
</dbReference>
<evidence type="ECO:0000256" key="1">
    <source>
        <dbReference type="SAM" id="MobiDB-lite"/>
    </source>
</evidence>
<keyword evidence="3" id="KW-1185">Reference proteome</keyword>
<evidence type="ECO:0000313" key="2">
    <source>
        <dbReference type="EMBL" id="RDW59453.1"/>
    </source>
</evidence>
<protein>
    <recommendedName>
        <fullName evidence="4">S-adenosyl-L-methionine-dependent methyltransferase</fullName>
    </recommendedName>
</protein>
<dbReference type="PANTHER" id="PTHR43591">
    <property type="entry name" value="METHYLTRANSFERASE"/>
    <property type="match status" value="1"/>
</dbReference>
<feature type="compositionally biased region" description="Basic and acidic residues" evidence="1">
    <location>
        <begin position="31"/>
        <end position="48"/>
    </location>
</feature>
<feature type="region of interest" description="Disordered" evidence="1">
    <location>
        <begin position="1"/>
        <end position="67"/>
    </location>
</feature>
<dbReference type="PANTHER" id="PTHR43591:SF10">
    <property type="entry name" value="ABC TRANSMEMBRANE TYPE-1 DOMAIN-CONTAINING PROTEIN-RELATED"/>
    <property type="match status" value="1"/>
</dbReference>
<dbReference type="Gene3D" id="3.40.50.150">
    <property type="entry name" value="Vaccinia Virus protein VP39"/>
    <property type="match status" value="1"/>
</dbReference>